<protein>
    <recommendedName>
        <fullName evidence="4">PepSY domain-containing protein</fullName>
    </recommendedName>
</protein>
<feature type="transmembrane region" description="Helical" evidence="1">
    <location>
        <begin position="12"/>
        <end position="31"/>
    </location>
</feature>
<evidence type="ECO:0000313" key="3">
    <source>
        <dbReference type="Proteomes" id="UP000290283"/>
    </source>
</evidence>
<keyword evidence="3" id="KW-1185">Reference proteome</keyword>
<dbReference type="AlphaFoldDB" id="A0A4Q1K1S9"/>
<comment type="caution">
    <text evidence="2">The sequence shown here is derived from an EMBL/GenBank/DDBJ whole genome shotgun (WGS) entry which is preliminary data.</text>
</comment>
<evidence type="ECO:0008006" key="4">
    <source>
        <dbReference type="Google" id="ProtNLM"/>
    </source>
</evidence>
<organism evidence="2 3">
    <name type="scientific">Flavobacterium amnicola</name>
    <dbReference type="NCBI Taxonomy" id="2506422"/>
    <lineage>
        <taxon>Bacteria</taxon>
        <taxon>Pseudomonadati</taxon>
        <taxon>Bacteroidota</taxon>
        <taxon>Flavobacteriia</taxon>
        <taxon>Flavobacteriales</taxon>
        <taxon>Flavobacteriaceae</taxon>
        <taxon>Flavobacterium</taxon>
    </lineage>
</organism>
<dbReference type="PANTHER" id="PTHR40115">
    <property type="entry name" value="INNER MEMBRANE PROTEIN WITH PEPSY TM HELIX"/>
    <property type="match status" value="1"/>
</dbReference>
<dbReference type="EMBL" id="SBKO01000005">
    <property type="protein sequence ID" value="RXR17233.1"/>
    <property type="molecule type" value="Genomic_DNA"/>
</dbReference>
<feature type="transmembrane region" description="Helical" evidence="1">
    <location>
        <begin position="130"/>
        <end position="153"/>
    </location>
</feature>
<reference evidence="3" key="1">
    <citation type="submission" date="2019-01" db="EMBL/GenBank/DDBJ databases">
        <title>Cytophagaceae bacterium strain CAR-16.</title>
        <authorList>
            <person name="Chen W.-M."/>
        </authorList>
    </citation>
    <scope>NUCLEOTIDE SEQUENCE [LARGE SCALE GENOMIC DNA]</scope>
    <source>
        <strain evidence="3">LLJ-11</strain>
    </source>
</reference>
<evidence type="ECO:0000256" key="1">
    <source>
        <dbReference type="SAM" id="Phobius"/>
    </source>
</evidence>
<dbReference type="OrthoDB" id="9787788at2"/>
<dbReference type="Proteomes" id="UP000290283">
    <property type="component" value="Unassembled WGS sequence"/>
</dbReference>
<feature type="transmembrane region" description="Helical" evidence="1">
    <location>
        <begin position="165"/>
        <end position="182"/>
    </location>
</feature>
<proteinExistence type="predicted"/>
<dbReference type="PANTHER" id="PTHR40115:SF1">
    <property type="entry name" value="INNER MEMBRANE PROTEIN WITH PEPSY TM HELIX"/>
    <property type="match status" value="1"/>
</dbReference>
<dbReference type="InterPro" id="IPR032307">
    <property type="entry name" value="PepSY_TM-like_2"/>
</dbReference>
<dbReference type="Pfam" id="PF16357">
    <property type="entry name" value="PepSY_TM_like_2"/>
    <property type="match status" value="1"/>
</dbReference>
<sequence length="183" mass="21288">MNKQTFRGLHRDLGYFYIGLIVSFAFSGILMNHRDIFHAEKYTVETKEISVTVPQEEEKITEKFAEDFGKQLGIDDKFRRHKVKDGEFKISFEKHDVEIDMKTGKGEIVSFQKTPIVSQMMKLHKNTSNWWIYYSDIFGLSLIFIAITGTIMIPAGKFSFKRRGWKLAFAGILFPLLFLIFLA</sequence>
<evidence type="ECO:0000313" key="2">
    <source>
        <dbReference type="EMBL" id="RXR17233.1"/>
    </source>
</evidence>
<keyword evidence="1" id="KW-1133">Transmembrane helix</keyword>
<gene>
    <name evidence="2" type="ORF">EQG63_10595</name>
</gene>
<name>A0A4Q1K1S9_9FLAO</name>
<keyword evidence="1" id="KW-0472">Membrane</keyword>
<keyword evidence="1" id="KW-0812">Transmembrane</keyword>
<dbReference type="RefSeq" id="WP_129436351.1">
    <property type="nucleotide sequence ID" value="NZ_SBKO01000005.1"/>
</dbReference>
<accession>A0A4Q1K1S9</accession>